<dbReference type="AlphaFoldDB" id="A0AAV2ZNH1"/>
<keyword evidence="3" id="KW-1185">Reference proteome</keyword>
<keyword evidence="1" id="KW-1133">Transmembrane helix</keyword>
<protein>
    <submittedName>
        <fullName evidence="2">Uncharacterized protein</fullName>
    </submittedName>
</protein>
<reference evidence="2" key="1">
    <citation type="submission" date="2022-11" db="EMBL/GenBank/DDBJ databases">
        <authorList>
            <person name="Morgan W.R."/>
            <person name="Tartar A."/>
        </authorList>
    </citation>
    <scope>NUCLEOTIDE SEQUENCE</scope>
    <source>
        <strain evidence="2">ARSEF 373</strain>
    </source>
</reference>
<dbReference type="EMBL" id="DAKRPA010000001">
    <property type="protein sequence ID" value="DBA05444.1"/>
    <property type="molecule type" value="Genomic_DNA"/>
</dbReference>
<reference evidence="2" key="2">
    <citation type="journal article" date="2023" name="Microbiol Resour">
        <title>Decontamination and Annotation of the Draft Genome Sequence of the Oomycete Lagenidium giganteum ARSEF 373.</title>
        <authorList>
            <person name="Morgan W.R."/>
            <person name="Tartar A."/>
        </authorList>
    </citation>
    <scope>NUCLEOTIDE SEQUENCE</scope>
    <source>
        <strain evidence="2">ARSEF 373</strain>
    </source>
</reference>
<sequence length="561" mass="62969">MGCPPVTSQDWFGIVAVALFTGVLQELVWVGVAFGWCYPVPFREVIGVIPFFLALVFAHWAIARSIVTRYWRQLKLYLPVIVNQFSMLFSFLALAFVFANVSLWIQVAMVFTFPVVKVLLKHWAWERVKRLNDLTTDMTICLVEIASSFYQTVCMQYVNAPFVIGLLIAVDAIQAILEVRLHVNHPFIVDGRSSIMTAINIVESSLFPGQSERSFGQRTSLAALVLPRLNVNNVDLRSGLSTDRSESSLVLTKLASTTRAVDQLGSANVATSVALSETSVQPSNHNKFVNLLDLSQLSEHEQRASSSQDRSEISSVRTSSQSAVMALAQDDVSLHRFRSRQPSAIMIDGIMVQRREQARILEQTLQLLFSCEVLVFVEYGADSLRSFVYSSLEVASFVVMAVLIHRRYGFSVLHQLAFVLENYWMSLHGKLIGCAITATYLARCGDRNGVSLHGFCARQPSAIMIDGIMVQQREQARIFEQTLQLLFSCVVLAFVEHIEIAVPILYATLMTTVWHLPNAKYHLVLAEISETELNSMLRSLFVYSSLEVASFVVLIRRRYGF</sequence>
<comment type="caution">
    <text evidence="2">The sequence shown here is derived from an EMBL/GenBank/DDBJ whole genome shotgun (WGS) entry which is preliminary data.</text>
</comment>
<proteinExistence type="predicted"/>
<name>A0AAV2ZNH1_9STRA</name>
<gene>
    <name evidence="2" type="ORF">N0F65_007606</name>
</gene>
<evidence type="ECO:0000256" key="1">
    <source>
        <dbReference type="SAM" id="Phobius"/>
    </source>
</evidence>
<evidence type="ECO:0000313" key="3">
    <source>
        <dbReference type="Proteomes" id="UP001146120"/>
    </source>
</evidence>
<feature type="transmembrane region" description="Helical" evidence="1">
    <location>
        <begin position="12"/>
        <end position="36"/>
    </location>
</feature>
<evidence type="ECO:0000313" key="2">
    <source>
        <dbReference type="EMBL" id="DBA05444.1"/>
    </source>
</evidence>
<accession>A0AAV2ZNH1</accession>
<keyword evidence="1" id="KW-0472">Membrane</keyword>
<feature type="transmembrane region" description="Helical" evidence="1">
    <location>
        <begin position="42"/>
        <end position="62"/>
    </location>
</feature>
<keyword evidence="1" id="KW-0812">Transmembrane</keyword>
<dbReference type="Proteomes" id="UP001146120">
    <property type="component" value="Unassembled WGS sequence"/>
</dbReference>
<organism evidence="2 3">
    <name type="scientific">Lagenidium giganteum</name>
    <dbReference type="NCBI Taxonomy" id="4803"/>
    <lineage>
        <taxon>Eukaryota</taxon>
        <taxon>Sar</taxon>
        <taxon>Stramenopiles</taxon>
        <taxon>Oomycota</taxon>
        <taxon>Peronosporomycetes</taxon>
        <taxon>Pythiales</taxon>
        <taxon>Pythiaceae</taxon>
    </lineage>
</organism>